<dbReference type="EMBL" id="VNHM01000028">
    <property type="protein sequence ID" value="TYO92315.1"/>
    <property type="molecule type" value="Genomic_DNA"/>
</dbReference>
<feature type="transmembrane region" description="Helical" evidence="6">
    <location>
        <begin position="52"/>
        <end position="72"/>
    </location>
</feature>
<dbReference type="RefSeq" id="WP_243131773.1">
    <property type="nucleotide sequence ID" value="NZ_VNHM01000028.1"/>
</dbReference>
<dbReference type="Proteomes" id="UP000323166">
    <property type="component" value="Unassembled WGS sequence"/>
</dbReference>
<evidence type="ECO:0000313" key="7">
    <source>
        <dbReference type="EMBL" id="TYO92315.1"/>
    </source>
</evidence>
<evidence type="ECO:0000256" key="1">
    <source>
        <dbReference type="ARBA" id="ARBA00004141"/>
    </source>
</evidence>
<evidence type="ECO:0000256" key="3">
    <source>
        <dbReference type="ARBA" id="ARBA00022692"/>
    </source>
</evidence>
<feature type="transmembrane region" description="Helical" evidence="6">
    <location>
        <begin position="217"/>
        <end position="244"/>
    </location>
</feature>
<name>A0A5S4ZNB4_9FIRM</name>
<dbReference type="PANTHER" id="PTHR43701:SF12">
    <property type="entry name" value="MEMBRANE TRANSPORTER PROTEIN YTNM-RELATED"/>
    <property type="match status" value="1"/>
</dbReference>
<evidence type="ECO:0000256" key="2">
    <source>
        <dbReference type="ARBA" id="ARBA00009142"/>
    </source>
</evidence>
<feature type="transmembrane region" description="Helical" evidence="6">
    <location>
        <begin position="119"/>
        <end position="139"/>
    </location>
</feature>
<keyword evidence="3 6" id="KW-0812">Transmembrane</keyword>
<evidence type="ECO:0000256" key="4">
    <source>
        <dbReference type="ARBA" id="ARBA00022989"/>
    </source>
</evidence>
<dbReference type="Pfam" id="PF01925">
    <property type="entry name" value="TauE"/>
    <property type="match status" value="1"/>
</dbReference>
<dbReference type="GO" id="GO:0005886">
    <property type="term" value="C:plasma membrane"/>
    <property type="evidence" value="ECO:0007669"/>
    <property type="project" value="UniProtKB-SubCell"/>
</dbReference>
<sequence length="400" mass="42693">MKLFDSINMKHAKMTVFIMLALGVFLLPGISEAAGEQLSGDDMVKEFINLKLSGILFLFILGFLGGLISGFIGSGGAFVLTPGIMSLGVPAAIAVASNMCHKFPKALVGAYKRFKYGQVDLKLGLIMAVTATIGVQLGIRVQKFIFAKWGAAGSNLYVSLAFVSVLTVLGIYMLYDARKSMRPENRTGGVKKDSLADKIARINIPPMIYLKTANRRVSLWVTMPVGLCTGLLAATIAVGGFIGVPGMIYIIGAPAMIASATELVVAFVMGMSGTINWAMGGFVDIRLALLILAGSLIGVQLGAVGTTYVKEHMIKLVMATIMLIVSVSRGFAIPGYLTELGTIQMNSATIHTLNNVSFVTMCFALAMGGVIILVNMIKARREIQRQEEASEVVQQSLQHN</sequence>
<evidence type="ECO:0000313" key="8">
    <source>
        <dbReference type="Proteomes" id="UP000323166"/>
    </source>
</evidence>
<evidence type="ECO:0000256" key="6">
    <source>
        <dbReference type="RuleBase" id="RU363041"/>
    </source>
</evidence>
<protein>
    <recommendedName>
        <fullName evidence="6">Probable membrane transporter protein</fullName>
    </recommendedName>
</protein>
<keyword evidence="6" id="KW-1003">Cell membrane</keyword>
<feature type="transmembrane region" description="Helical" evidence="6">
    <location>
        <begin position="357"/>
        <end position="377"/>
    </location>
</feature>
<reference evidence="7 8" key="1">
    <citation type="submission" date="2019-07" db="EMBL/GenBank/DDBJ databases">
        <title>Genomic Encyclopedia of Type Strains, Phase I: the one thousand microbial genomes (KMG-I) project.</title>
        <authorList>
            <person name="Kyrpides N."/>
        </authorList>
    </citation>
    <scope>NUCLEOTIDE SEQUENCE [LARGE SCALE GENOMIC DNA]</scope>
    <source>
        <strain evidence="7 8">DSM 6562</strain>
    </source>
</reference>
<feature type="transmembrane region" description="Helical" evidence="6">
    <location>
        <begin position="256"/>
        <end position="279"/>
    </location>
</feature>
<feature type="transmembrane region" description="Helical" evidence="6">
    <location>
        <begin position="316"/>
        <end position="337"/>
    </location>
</feature>
<organism evidence="7 8">
    <name type="scientific">Desulfallas thermosapovorans DSM 6562</name>
    <dbReference type="NCBI Taxonomy" id="1121431"/>
    <lineage>
        <taxon>Bacteria</taxon>
        <taxon>Bacillati</taxon>
        <taxon>Bacillota</taxon>
        <taxon>Clostridia</taxon>
        <taxon>Eubacteriales</taxon>
        <taxon>Desulfallaceae</taxon>
        <taxon>Desulfallas</taxon>
    </lineage>
</organism>
<feature type="transmembrane region" description="Helical" evidence="6">
    <location>
        <begin position="285"/>
        <end position="304"/>
    </location>
</feature>
<dbReference type="InterPro" id="IPR002781">
    <property type="entry name" value="TM_pro_TauE-like"/>
</dbReference>
<keyword evidence="8" id="KW-1185">Reference proteome</keyword>
<dbReference type="InterPro" id="IPR051598">
    <property type="entry name" value="TSUP/Inactive_protease-like"/>
</dbReference>
<gene>
    <name evidence="7" type="ORF">LX24_02909</name>
</gene>
<comment type="similarity">
    <text evidence="2 6">Belongs to the 4-toluene sulfonate uptake permease (TSUP) (TC 2.A.102) family.</text>
</comment>
<comment type="caution">
    <text evidence="7">The sequence shown here is derived from an EMBL/GenBank/DDBJ whole genome shotgun (WGS) entry which is preliminary data.</text>
</comment>
<evidence type="ECO:0000256" key="5">
    <source>
        <dbReference type="ARBA" id="ARBA00023136"/>
    </source>
</evidence>
<dbReference type="AlphaFoldDB" id="A0A5S4ZNB4"/>
<accession>A0A5S4ZNB4</accession>
<keyword evidence="4 6" id="KW-1133">Transmembrane helix</keyword>
<proteinExistence type="inferred from homology"/>
<feature type="transmembrane region" description="Helical" evidence="6">
    <location>
        <begin position="151"/>
        <end position="175"/>
    </location>
</feature>
<feature type="transmembrane region" description="Helical" evidence="6">
    <location>
        <begin position="79"/>
        <end position="99"/>
    </location>
</feature>
<comment type="subcellular location">
    <subcellularLocation>
        <location evidence="6">Cell membrane</location>
        <topology evidence="6">Multi-pass membrane protein</topology>
    </subcellularLocation>
    <subcellularLocation>
        <location evidence="1">Membrane</location>
        <topology evidence="1">Multi-pass membrane protein</topology>
    </subcellularLocation>
</comment>
<keyword evidence="5 6" id="KW-0472">Membrane</keyword>
<dbReference type="PANTHER" id="PTHR43701">
    <property type="entry name" value="MEMBRANE TRANSPORTER PROTEIN MJ0441-RELATED"/>
    <property type="match status" value="1"/>
</dbReference>